<dbReference type="GO" id="GO:0003908">
    <property type="term" value="F:methylated-DNA-[protein]-cysteine S-methyltransferase activity"/>
    <property type="evidence" value="ECO:0007669"/>
    <property type="project" value="UniProtKB-EC"/>
</dbReference>
<proteinExistence type="predicted"/>
<evidence type="ECO:0000259" key="7">
    <source>
        <dbReference type="Pfam" id="PF01035"/>
    </source>
</evidence>
<dbReference type="PANTHER" id="PTHR42942:SF1">
    <property type="entry name" value="ALKYLTRANSFERASE-LIKE PROTEIN 1"/>
    <property type="match status" value="1"/>
</dbReference>
<dbReference type="Pfam" id="PF01035">
    <property type="entry name" value="DNA_binding_1"/>
    <property type="match status" value="1"/>
</dbReference>
<evidence type="ECO:0000313" key="8">
    <source>
        <dbReference type="EMBL" id="PJE70171.1"/>
    </source>
</evidence>
<evidence type="ECO:0000256" key="2">
    <source>
        <dbReference type="ARBA" id="ARBA00022603"/>
    </source>
</evidence>
<comment type="catalytic activity">
    <reaction evidence="1">
        <text>a 4-O-methyl-thymidine in DNA + L-cysteinyl-[protein] = a thymidine in DNA + S-methyl-L-cysteinyl-[protein]</text>
        <dbReference type="Rhea" id="RHEA:53428"/>
        <dbReference type="Rhea" id="RHEA-COMP:10131"/>
        <dbReference type="Rhea" id="RHEA-COMP:10132"/>
        <dbReference type="Rhea" id="RHEA-COMP:13555"/>
        <dbReference type="Rhea" id="RHEA-COMP:13556"/>
        <dbReference type="ChEBI" id="CHEBI:29950"/>
        <dbReference type="ChEBI" id="CHEBI:82612"/>
        <dbReference type="ChEBI" id="CHEBI:137386"/>
        <dbReference type="ChEBI" id="CHEBI:137387"/>
        <dbReference type="EC" id="2.1.1.63"/>
    </reaction>
</comment>
<name>A0A2M8L7F6_9BACT</name>
<dbReference type="InterPro" id="IPR052520">
    <property type="entry name" value="ATL_DNA_repair"/>
</dbReference>
<protein>
    <submittedName>
        <fullName evidence="8">6-O-methylguanine DNA methyltransferase</fullName>
    </submittedName>
</protein>
<accession>A0A2M8L7F6</accession>
<dbReference type="InterPro" id="IPR014048">
    <property type="entry name" value="MethylDNA_cys_MeTrfase_DNA-bd"/>
</dbReference>
<keyword evidence="2 8" id="KW-0489">Methyltransferase</keyword>
<dbReference type="InterPro" id="IPR036217">
    <property type="entry name" value="MethylDNA_cys_MeTrfase_DNAb"/>
</dbReference>
<dbReference type="GO" id="GO:0006281">
    <property type="term" value="P:DNA repair"/>
    <property type="evidence" value="ECO:0007669"/>
    <property type="project" value="UniProtKB-KW"/>
</dbReference>
<dbReference type="InterPro" id="IPR036388">
    <property type="entry name" value="WH-like_DNA-bd_sf"/>
</dbReference>
<comment type="caution">
    <text evidence="8">The sequence shown here is derived from an EMBL/GenBank/DDBJ whole genome shotgun (WGS) entry which is preliminary data.</text>
</comment>
<dbReference type="CDD" id="cd06445">
    <property type="entry name" value="ATase"/>
    <property type="match status" value="1"/>
</dbReference>
<evidence type="ECO:0000256" key="1">
    <source>
        <dbReference type="ARBA" id="ARBA00001286"/>
    </source>
</evidence>
<dbReference type="EMBL" id="PFEM01000016">
    <property type="protein sequence ID" value="PJE70171.1"/>
    <property type="molecule type" value="Genomic_DNA"/>
</dbReference>
<feature type="domain" description="Methylated-DNA-[protein]-cysteine S-methyltransferase DNA binding" evidence="7">
    <location>
        <begin position="1"/>
        <end position="72"/>
    </location>
</feature>
<keyword evidence="3 8" id="KW-0808">Transferase</keyword>
<keyword evidence="5" id="KW-0234">DNA repair</keyword>
<gene>
    <name evidence="8" type="ORF">COU97_01080</name>
</gene>
<reference evidence="9" key="1">
    <citation type="submission" date="2017-09" db="EMBL/GenBank/DDBJ databases">
        <title>Depth-based differentiation of microbial function through sediment-hosted aquifers and enrichment of novel symbionts in the deep terrestrial subsurface.</title>
        <authorList>
            <person name="Probst A.J."/>
            <person name="Ladd B."/>
            <person name="Jarett J.K."/>
            <person name="Geller-Mcgrath D.E."/>
            <person name="Sieber C.M.K."/>
            <person name="Emerson J.B."/>
            <person name="Anantharaman K."/>
            <person name="Thomas B.C."/>
            <person name="Malmstrom R."/>
            <person name="Stieglmeier M."/>
            <person name="Klingl A."/>
            <person name="Woyke T."/>
            <person name="Ryan C.M."/>
            <person name="Banfield J.F."/>
        </authorList>
    </citation>
    <scope>NUCLEOTIDE SEQUENCE [LARGE SCALE GENOMIC DNA]</scope>
</reference>
<dbReference type="GO" id="GO:0032259">
    <property type="term" value="P:methylation"/>
    <property type="evidence" value="ECO:0007669"/>
    <property type="project" value="UniProtKB-KW"/>
</dbReference>
<dbReference type="Gene3D" id="1.10.10.10">
    <property type="entry name" value="Winged helix-like DNA-binding domain superfamily/Winged helix DNA-binding domain"/>
    <property type="match status" value="1"/>
</dbReference>
<evidence type="ECO:0000256" key="3">
    <source>
        <dbReference type="ARBA" id="ARBA00022679"/>
    </source>
</evidence>
<dbReference type="SUPFAM" id="SSF46767">
    <property type="entry name" value="Methylated DNA-protein cysteine methyltransferase, C-terminal domain"/>
    <property type="match status" value="1"/>
</dbReference>
<feature type="non-terminal residue" evidence="8">
    <location>
        <position position="1"/>
    </location>
</feature>
<organism evidence="8 9">
    <name type="scientific">Candidatus Shapirobacteria bacterium CG10_big_fil_rev_8_21_14_0_10_48_15</name>
    <dbReference type="NCBI Taxonomy" id="1974484"/>
    <lineage>
        <taxon>Bacteria</taxon>
        <taxon>Candidatus Shapironibacteriota</taxon>
    </lineage>
</organism>
<dbReference type="PANTHER" id="PTHR42942">
    <property type="entry name" value="6-O-METHYLGUANINE DNA METHYLTRANSFERASE"/>
    <property type="match status" value="1"/>
</dbReference>
<evidence type="ECO:0000256" key="4">
    <source>
        <dbReference type="ARBA" id="ARBA00022763"/>
    </source>
</evidence>
<dbReference type="Proteomes" id="UP000231579">
    <property type="component" value="Unassembled WGS sequence"/>
</dbReference>
<evidence type="ECO:0000313" key="9">
    <source>
        <dbReference type="Proteomes" id="UP000231579"/>
    </source>
</evidence>
<keyword evidence="4" id="KW-0227">DNA damage</keyword>
<dbReference type="PROSITE" id="PS00374">
    <property type="entry name" value="MGMT"/>
    <property type="match status" value="1"/>
</dbReference>
<sequence length="109" mass="11729">IPAGKVTTYGAIARVLSTRDARLVGWALHGNRDPQIPCHRVVKKDGALAKGFLFCGQSGGKSQRQKLRQEGIAFVQAKVNLKKHFWQPVSSIASGCAEKKPMTAQSAAT</sequence>
<comment type="catalytic activity">
    <reaction evidence="6">
        <text>a 6-O-methyl-2'-deoxyguanosine in DNA + L-cysteinyl-[protein] = S-methyl-L-cysteinyl-[protein] + a 2'-deoxyguanosine in DNA</text>
        <dbReference type="Rhea" id="RHEA:24000"/>
        <dbReference type="Rhea" id="RHEA-COMP:10131"/>
        <dbReference type="Rhea" id="RHEA-COMP:10132"/>
        <dbReference type="Rhea" id="RHEA-COMP:11367"/>
        <dbReference type="Rhea" id="RHEA-COMP:11368"/>
        <dbReference type="ChEBI" id="CHEBI:29950"/>
        <dbReference type="ChEBI" id="CHEBI:82612"/>
        <dbReference type="ChEBI" id="CHEBI:85445"/>
        <dbReference type="ChEBI" id="CHEBI:85448"/>
        <dbReference type="EC" id="2.1.1.63"/>
    </reaction>
</comment>
<dbReference type="AlphaFoldDB" id="A0A2M8L7F6"/>
<evidence type="ECO:0000256" key="5">
    <source>
        <dbReference type="ARBA" id="ARBA00023204"/>
    </source>
</evidence>
<evidence type="ECO:0000256" key="6">
    <source>
        <dbReference type="ARBA" id="ARBA00049348"/>
    </source>
</evidence>
<dbReference type="InterPro" id="IPR001497">
    <property type="entry name" value="MethylDNA_cys_MeTrfase_AS"/>
</dbReference>